<sequence length="540" mass="60085">MAAFATTEQYAPIVTDSESRHMETSAAAETANFNIRPPKHPIFRGPDYAAPHTFDRLRITGERGGTMGHDITLCQLPSPPSTSADDRKMSPMSTAPHANMEPDHARDSRVMLPALPADSDPDGSWQDETCGFNIAKICATVRGSCGRFIDLNKNYNWYPEAVAVDALLPPGVPLSLRDICIYYPHHVRSQDVMLRLAHNDYRGQDILDNLSWTYQDHMSLSVLNQIQRDTVRRRLPGFKTTGYEGKGDPETHTKGLKLGAYLEEKFMGFTVPSFGDLLHGLKFIPTRLDARGLTQCLAWFLRVRDIFQPKLELNILHAQALIRALGQSLPPVGVQNVNRYALEQWGKEETSERIGITAVGSGLEEGGRGKDNAVKSPGERAVMNIRHNTIKAEVRIPLRNILVFPFLALHGVISEAFEMGINNAERRRAARKGTTRTKQPTPARSATATVTGINSSPHSTPKRLREAESGQTMTPAQTPKRQRKLDAKADFLGVRTPRRPTVSPITPRTERPQPRLVVPRDSQVKSEFGLRQRGPARQKP</sequence>
<accession>A0A9P4X291</accession>
<evidence type="ECO:0000256" key="1">
    <source>
        <dbReference type="SAM" id="MobiDB-lite"/>
    </source>
</evidence>
<evidence type="ECO:0000313" key="2">
    <source>
        <dbReference type="EMBL" id="KAF3048420.1"/>
    </source>
</evidence>
<dbReference type="Proteomes" id="UP000758155">
    <property type="component" value="Unassembled WGS sequence"/>
</dbReference>
<gene>
    <name evidence="2" type="ORF">E8E12_011788</name>
</gene>
<evidence type="ECO:0000313" key="3">
    <source>
        <dbReference type="Proteomes" id="UP000758155"/>
    </source>
</evidence>
<reference evidence="2" key="1">
    <citation type="submission" date="2019-04" db="EMBL/GenBank/DDBJ databases">
        <title>Sequencing of skin fungus with MAO and IRED activity.</title>
        <authorList>
            <person name="Marsaioli A.J."/>
            <person name="Bonatto J.M.C."/>
            <person name="Reis Junior O."/>
        </authorList>
    </citation>
    <scope>NUCLEOTIDE SEQUENCE</scope>
    <source>
        <strain evidence="2">28M1</strain>
    </source>
</reference>
<feature type="region of interest" description="Disordered" evidence="1">
    <location>
        <begin position="427"/>
        <end position="540"/>
    </location>
</feature>
<feature type="compositionally biased region" description="Polar residues" evidence="1">
    <location>
        <begin position="439"/>
        <end position="459"/>
    </location>
</feature>
<name>A0A9P4X291_9PLEO</name>
<keyword evidence="3" id="KW-1185">Reference proteome</keyword>
<feature type="compositionally biased region" description="Polar residues" evidence="1">
    <location>
        <begin position="469"/>
        <end position="479"/>
    </location>
</feature>
<comment type="caution">
    <text evidence="2">The sequence shown here is derived from an EMBL/GenBank/DDBJ whole genome shotgun (WGS) entry which is preliminary data.</text>
</comment>
<proteinExistence type="predicted"/>
<protein>
    <submittedName>
        <fullName evidence="2">Uncharacterized protein</fullName>
    </submittedName>
</protein>
<dbReference type="OrthoDB" id="3796227at2759"/>
<feature type="region of interest" description="Disordered" evidence="1">
    <location>
        <begin position="71"/>
        <end position="104"/>
    </location>
</feature>
<organism evidence="2 3">
    <name type="scientific">Didymella heteroderae</name>
    <dbReference type="NCBI Taxonomy" id="1769908"/>
    <lineage>
        <taxon>Eukaryota</taxon>
        <taxon>Fungi</taxon>
        <taxon>Dikarya</taxon>
        <taxon>Ascomycota</taxon>
        <taxon>Pezizomycotina</taxon>
        <taxon>Dothideomycetes</taxon>
        <taxon>Pleosporomycetidae</taxon>
        <taxon>Pleosporales</taxon>
        <taxon>Pleosporineae</taxon>
        <taxon>Didymellaceae</taxon>
        <taxon>Didymella</taxon>
    </lineage>
</organism>
<dbReference type="EMBL" id="SWKV01000001">
    <property type="protein sequence ID" value="KAF3048420.1"/>
    <property type="molecule type" value="Genomic_DNA"/>
</dbReference>
<dbReference type="AlphaFoldDB" id="A0A9P4X291"/>